<evidence type="ECO:0000313" key="4">
    <source>
        <dbReference type="EMBL" id="KAK4437859.1"/>
    </source>
</evidence>
<reference evidence="4" key="1">
    <citation type="submission" date="2020-06" db="EMBL/GenBank/DDBJ databases">
        <authorList>
            <person name="Li T."/>
            <person name="Hu X."/>
            <person name="Zhang T."/>
            <person name="Song X."/>
            <person name="Zhang H."/>
            <person name="Dai N."/>
            <person name="Sheng W."/>
            <person name="Hou X."/>
            <person name="Wei L."/>
        </authorList>
    </citation>
    <scope>NUCLEOTIDE SEQUENCE</scope>
    <source>
        <strain evidence="4">3651</strain>
        <tissue evidence="4">Leaf</tissue>
    </source>
</reference>
<evidence type="ECO:0000259" key="2">
    <source>
        <dbReference type="Pfam" id="PF00135"/>
    </source>
</evidence>
<dbReference type="InterPro" id="IPR050466">
    <property type="entry name" value="Carboxylest/Gibb_receptor"/>
</dbReference>
<comment type="caution">
    <text evidence="4">The sequence shown here is derived from an EMBL/GenBank/DDBJ whole genome shotgun (WGS) entry which is preliminary data.</text>
</comment>
<gene>
    <name evidence="4" type="ORF">Salat_0119900</name>
</gene>
<dbReference type="PANTHER" id="PTHR23024">
    <property type="entry name" value="ARYLACETAMIDE DEACETYLASE"/>
    <property type="match status" value="1"/>
</dbReference>
<protein>
    <submittedName>
        <fullName evidence="4">2-hydroxyisoflavanone dehydratase</fullName>
    </submittedName>
</protein>
<comment type="similarity">
    <text evidence="1">Belongs to the 'GDXG' lipolytic enzyme family.</text>
</comment>
<dbReference type="Pfam" id="PF07859">
    <property type="entry name" value="Abhydrolase_3"/>
    <property type="match status" value="1"/>
</dbReference>
<feature type="domain" description="Alpha/beta hydrolase fold-3" evidence="3">
    <location>
        <begin position="292"/>
        <end position="358"/>
    </location>
</feature>
<dbReference type="SUPFAM" id="SSF53474">
    <property type="entry name" value="alpha/beta-Hydrolases"/>
    <property type="match status" value="1"/>
</dbReference>
<name>A0AAE1YX19_9LAMI</name>
<evidence type="ECO:0000256" key="1">
    <source>
        <dbReference type="ARBA" id="ARBA00010515"/>
    </source>
</evidence>
<evidence type="ECO:0000313" key="5">
    <source>
        <dbReference type="Proteomes" id="UP001293254"/>
    </source>
</evidence>
<dbReference type="Proteomes" id="UP001293254">
    <property type="component" value="Unassembled WGS sequence"/>
</dbReference>
<dbReference type="Gene3D" id="3.40.50.1820">
    <property type="entry name" value="alpha/beta hydrolase"/>
    <property type="match status" value="2"/>
</dbReference>
<sequence>MVVVDWLVLRCGCWRTRGRVRGRPCVEVGLGTCWARDTEYSQIISDAWSVCAVGDSQFPALECLGAFSELLESWSRCRYRFVKKRVKWLELHISIASTLTVAISPENGYPTNPRLPTFLGVHRTGRILRYIEHDFVPPSTDPRTGVVSRDVAISPENNVAARIFLPKTTRADPKLPLLIYIHGDAFSLESAFSSAYHSYATSLASKSRSVVVSFEYRLARSIVCRPPHIPVSGKGPTRGLTSTSIFNGFTWRATVSAPNIAHNMVVRAKNKPDSMADDVFSFEFADLILIHPFFGSDEPDELWEFICPDSAGVNDVWLNPAVHLDLLSKLGSERVLVCVAEKDLLRDRGWNYYQGLKRSE</sequence>
<feature type="domain" description="Carboxylesterase type B" evidence="2">
    <location>
        <begin position="162"/>
        <end position="218"/>
    </location>
</feature>
<dbReference type="InterPro" id="IPR013094">
    <property type="entry name" value="AB_hydrolase_3"/>
</dbReference>
<dbReference type="PANTHER" id="PTHR23024:SF479">
    <property type="entry name" value="CARBOXYLESTERASE 2-RELATED"/>
    <property type="match status" value="1"/>
</dbReference>
<keyword evidence="5" id="KW-1185">Reference proteome</keyword>
<evidence type="ECO:0000259" key="3">
    <source>
        <dbReference type="Pfam" id="PF07859"/>
    </source>
</evidence>
<dbReference type="AlphaFoldDB" id="A0AAE1YX19"/>
<dbReference type="GO" id="GO:0016787">
    <property type="term" value="F:hydrolase activity"/>
    <property type="evidence" value="ECO:0007669"/>
    <property type="project" value="InterPro"/>
</dbReference>
<organism evidence="4 5">
    <name type="scientific">Sesamum alatum</name>
    <dbReference type="NCBI Taxonomy" id="300844"/>
    <lineage>
        <taxon>Eukaryota</taxon>
        <taxon>Viridiplantae</taxon>
        <taxon>Streptophyta</taxon>
        <taxon>Embryophyta</taxon>
        <taxon>Tracheophyta</taxon>
        <taxon>Spermatophyta</taxon>
        <taxon>Magnoliopsida</taxon>
        <taxon>eudicotyledons</taxon>
        <taxon>Gunneridae</taxon>
        <taxon>Pentapetalae</taxon>
        <taxon>asterids</taxon>
        <taxon>lamiids</taxon>
        <taxon>Lamiales</taxon>
        <taxon>Pedaliaceae</taxon>
        <taxon>Sesamum</taxon>
    </lineage>
</organism>
<dbReference type="EMBL" id="JACGWO010000001">
    <property type="protein sequence ID" value="KAK4437859.1"/>
    <property type="molecule type" value="Genomic_DNA"/>
</dbReference>
<reference evidence="4" key="2">
    <citation type="journal article" date="2024" name="Plant">
        <title>Genomic evolution and insights into agronomic trait innovations of Sesamum species.</title>
        <authorList>
            <person name="Miao H."/>
            <person name="Wang L."/>
            <person name="Qu L."/>
            <person name="Liu H."/>
            <person name="Sun Y."/>
            <person name="Le M."/>
            <person name="Wang Q."/>
            <person name="Wei S."/>
            <person name="Zheng Y."/>
            <person name="Lin W."/>
            <person name="Duan Y."/>
            <person name="Cao H."/>
            <person name="Xiong S."/>
            <person name="Wang X."/>
            <person name="Wei L."/>
            <person name="Li C."/>
            <person name="Ma Q."/>
            <person name="Ju M."/>
            <person name="Zhao R."/>
            <person name="Li G."/>
            <person name="Mu C."/>
            <person name="Tian Q."/>
            <person name="Mei H."/>
            <person name="Zhang T."/>
            <person name="Gao T."/>
            <person name="Zhang H."/>
        </authorList>
    </citation>
    <scope>NUCLEOTIDE SEQUENCE</scope>
    <source>
        <strain evidence="4">3651</strain>
    </source>
</reference>
<dbReference type="InterPro" id="IPR002018">
    <property type="entry name" value="CarbesteraseB"/>
</dbReference>
<dbReference type="Pfam" id="PF00135">
    <property type="entry name" value="COesterase"/>
    <property type="match status" value="1"/>
</dbReference>
<proteinExistence type="inferred from homology"/>
<dbReference type="InterPro" id="IPR029058">
    <property type="entry name" value="AB_hydrolase_fold"/>
</dbReference>
<accession>A0AAE1YX19</accession>